<dbReference type="PROSITE" id="PS00775">
    <property type="entry name" value="GLYCOSYL_HYDROL_F3"/>
    <property type="match status" value="1"/>
</dbReference>
<evidence type="ECO:0000256" key="4">
    <source>
        <dbReference type="ARBA" id="ARBA00022801"/>
    </source>
</evidence>
<name>A0A7T7XKA0_9SPIR</name>
<dbReference type="PANTHER" id="PTHR30480:SF13">
    <property type="entry name" value="BETA-HEXOSAMINIDASE"/>
    <property type="match status" value="1"/>
</dbReference>
<evidence type="ECO:0000313" key="7">
    <source>
        <dbReference type="EMBL" id="QQO07738.1"/>
    </source>
</evidence>
<dbReference type="EMBL" id="CP067089">
    <property type="protein sequence ID" value="QQO07738.1"/>
    <property type="molecule type" value="Genomic_DNA"/>
</dbReference>
<dbReference type="InterPro" id="IPR017853">
    <property type="entry name" value="GH"/>
</dbReference>
<dbReference type="InterPro" id="IPR036962">
    <property type="entry name" value="Glyco_hydro_3_N_sf"/>
</dbReference>
<dbReference type="RefSeq" id="WP_215625044.1">
    <property type="nucleotide sequence ID" value="NZ_CP067089.2"/>
</dbReference>
<dbReference type="InterPro" id="IPR019800">
    <property type="entry name" value="Glyco_hydro_3_AS"/>
</dbReference>
<keyword evidence="4 7" id="KW-0378">Hydrolase</keyword>
<dbReference type="InterPro" id="IPR001764">
    <property type="entry name" value="Glyco_hydro_3_N"/>
</dbReference>
<comment type="catalytic activity">
    <reaction evidence="1">
        <text>Hydrolysis of terminal non-reducing N-acetyl-D-hexosamine residues in N-acetyl-beta-D-hexosaminides.</text>
        <dbReference type="EC" id="3.2.1.52"/>
    </reaction>
</comment>
<evidence type="ECO:0000256" key="1">
    <source>
        <dbReference type="ARBA" id="ARBA00001231"/>
    </source>
</evidence>
<evidence type="ECO:0000256" key="2">
    <source>
        <dbReference type="ARBA" id="ARBA00005336"/>
    </source>
</evidence>
<protein>
    <recommendedName>
        <fullName evidence="3">beta-N-acetylhexosaminidase</fullName>
        <ecNumber evidence="3">3.2.1.52</ecNumber>
    </recommendedName>
</protein>
<comment type="similarity">
    <text evidence="2">Belongs to the glycosyl hydrolase 3 family.</text>
</comment>
<feature type="domain" description="Glycoside hydrolase family 3 N-terminal" evidence="6">
    <location>
        <begin position="75"/>
        <end position="351"/>
    </location>
</feature>
<sequence length="572" mass="62993">MDFAVDLRAEPYSLDDSRIQWVTDTLESMTVREKAGQLFCLNIVDEDAGPLLRRLEELDIVPGSCMTRAMPAEKVRENFERLQNAFTVPLLLAGNIERGADGVADEGTCMGTQMQIAASGDPAMAYKAGYYSALEGAALGMNWNFGPILDIDTNWHNPITNTRVFSSDPETVLAMAREYVRGMREAGMLVCLKHWPGDGLDERDQHMVSSTNSLSAEGWMERYGTIYRTLIADGAETVMSAHIKLPAWSRLLRPGIADKDIMPGSLAAELNWDLLRGKLGFNGLVVSDATTMNGFMQAAGRSRAVPSCVAAGCDVFLFVCNLEEDFGFMMEGIRNGIITPERLDDAVLRILGMKAALSLPEKKGEGRLVPAKEKLRTIGSPEIITAARECAERAVTLVKDTQKLLPLIPEKNRRILFHVLGDIGGYHDATKNHGDYFKRKLEDEGFSVTPFDGKQADMQYLAASLASLRERFDLILYFANIKTSGSDTVARISWQGPGALNSPRYIHDIPTLFVSVDNPYHLFDVPAVKTFINGYTPSPYVMDAVIEKILGRSDFTGVSPVDPSCGLWDALL</sequence>
<evidence type="ECO:0000256" key="3">
    <source>
        <dbReference type="ARBA" id="ARBA00012663"/>
    </source>
</evidence>
<dbReference type="PANTHER" id="PTHR30480">
    <property type="entry name" value="BETA-HEXOSAMINIDASE-RELATED"/>
    <property type="match status" value="1"/>
</dbReference>
<dbReference type="InterPro" id="IPR050226">
    <property type="entry name" value="NagZ_Beta-hexosaminidase"/>
</dbReference>
<organism evidence="7 8">
    <name type="scientific">Breznakiella homolactica</name>
    <dbReference type="NCBI Taxonomy" id="2798577"/>
    <lineage>
        <taxon>Bacteria</taxon>
        <taxon>Pseudomonadati</taxon>
        <taxon>Spirochaetota</taxon>
        <taxon>Spirochaetia</taxon>
        <taxon>Spirochaetales</taxon>
        <taxon>Breznakiellaceae</taxon>
        <taxon>Breznakiella</taxon>
    </lineage>
</organism>
<gene>
    <name evidence="7" type="ORF">JFL75_12370</name>
</gene>
<dbReference type="AlphaFoldDB" id="A0A7T7XKA0"/>
<proteinExistence type="inferred from homology"/>
<dbReference type="EC" id="3.2.1.52" evidence="3"/>
<evidence type="ECO:0000313" key="8">
    <source>
        <dbReference type="Proteomes" id="UP000595917"/>
    </source>
</evidence>
<reference evidence="7" key="1">
    <citation type="submission" date="2021-01" db="EMBL/GenBank/DDBJ databases">
        <title>Description of Breznakiella homolactica.</title>
        <authorList>
            <person name="Song Y."/>
            <person name="Brune A."/>
        </authorList>
    </citation>
    <scope>NUCLEOTIDE SEQUENCE</scope>
    <source>
        <strain evidence="7">RmG30</strain>
    </source>
</reference>
<evidence type="ECO:0000256" key="5">
    <source>
        <dbReference type="ARBA" id="ARBA00023295"/>
    </source>
</evidence>
<evidence type="ECO:0000259" key="6">
    <source>
        <dbReference type="Pfam" id="PF00933"/>
    </source>
</evidence>
<dbReference type="Proteomes" id="UP000595917">
    <property type="component" value="Chromosome"/>
</dbReference>
<dbReference type="KEGG" id="bhc:JFL75_12370"/>
<keyword evidence="5" id="KW-0326">Glycosidase</keyword>
<dbReference type="SUPFAM" id="SSF51445">
    <property type="entry name" value="(Trans)glycosidases"/>
    <property type="match status" value="1"/>
</dbReference>
<dbReference type="InterPro" id="IPR036881">
    <property type="entry name" value="Glyco_hydro_3_C_sf"/>
</dbReference>
<dbReference type="GO" id="GO:0005975">
    <property type="term" value="P:carbohydrate metabolic process"/>
    <property type="evidence" value="ECO:0007669"/>
    <property type="project" value="InterPro"/>
</dbReference>
<dbReference type="GO" id="GO:0004563">
    <property type="term" value="F:beta-N-acetylhexosaminidase activity"/>
    <property type="evidence" value="ECO:0007669"/>
    <property type="project" value="UniProtKB-EC"/>
</dbReference>
<dbReference type="Pfam" id="PF00933">
    <property type="entry name" value="Glyco_hydro_3"/>
    <property type="match status" value="1"/>
</dbReference>
<dbReference type="Gene3D" id="3.20.20.300">
    <property type="entry name" value="Glycoside hydrolase, family 3, N-terminal domain"/>
    <property type="match status" value="1"/>
</dbReference>
<dbReference type="GO" id="GO:0009254">
    <property type="term" value="P:peptidoglycan turnover"/>
    <property type="evidence" value="ECO:0007669"/>
    <property type="project" value="TreeGrafter"/>
</dbReference>
<accession>A0A7T7XKA0</accession>
<dbReference type="Gene3D" id="3.40.50.1700">
    <property type="entry name" value="Glycoside hydrolase family 3 C-terminal domain"/>
    <property type="match status" value="1"/>
</dbReference>
<keyword evidence="8" id="KW-1185">Reference proteome</keyword>